<sequence>MTCKFIHIPTVLPPHKCAYSCPNSDLTLCATNGQCKQEFQGECLMSAYNCEHPHKPFVIIEDWKCKQSGAPKCRENELEI</sequence>
<proteinExistence type="predicted"/>
<evidence type="ECO:0000313" key="1">
    <source>
        <dbReference type="EMBL" id="KNC26110.1"/>
    </source>
</evidence>
<reference evidence="1 2" key="1">
    <citation type="journal article" date="2015" name="Nat. Commun.">
        <title>Lucilia cuprina genome unlocks parasitic fly biology to underpin future interventions.</title>
        <authorList>
            <person name="Anstead C.A."/>
            <person name="Korhonen P.K."/>
            <person name="Young N.D."/>
            <person name="Hall R.S."/>
            <person name="Jex A.R."/>
            <person name="Murali S.C."/>
            <person name="Hughes D.S."/>
            <person name="Lee S.F."/>
            <person name="Perry T."/>
            <person name="Stroehlein A.J."/>
            <person name="Ansell B.R."/>
            <person name="Breugelmans B."/>
            <person name="Hofmann A."/>
            <person name="Qu J."/>
            <person name="Dugan S."/>
            <person name="Lee S.L."/>
            <person name="Chao H."/>
            <person name="Dinh H."/>
            <person name="Han Y."/>
            <person name="Doddapaneni H.V."/>
            <person name="Worley K.C."/>
            <person name="Muzny D.M."/>
            <person name="Ioannidis P."/>
            <person name="Waterhouse R.M."/>
            <person name="Zdobnov E.M."/>
            <person name="James P.J."/>
            <person name="Bagnall N.H."/>
            <person name="Kotze A.C."/>
            <person name="Gibbs R.A."/>
            <person name="Richards S."/>
            <person name="Batterham P."/>
            <person name="Gasser R.B."/>
        </authorList>
    </citation>
    <scope>NUCLEOTIDE SEQUENCE [LARGE SCALE GENOMIC DNA]</scope>
    <source>
        <strain evidence="1 2">LS</strain>
        <tissue evidence="1">Full body</tissue>
    </source>
</reference>
<gene>
    <name evidence="1" type="ORF">FF38_11012</name>
</gene>
<dbReference type="Gene3D" id="3.30.60.30">
    <property type="match status" value="1"/>
</dbReference>
<keyword evidence="2" id="KW-1185">Reference proteome</keyword>
<comment type="caution">
    <text evidence="1">The sequence shown here is derived from an EMBL/GenBank/DDBJ whole genome shotgun (WGS) entry which is preliminary data.</text>
</comment>
<protein>
    <recommendedName>
        <fullName evidence="3">Kazal-like domain-containing protein</fullName>
    </recommendedName>
</protein>
<dbReference type="EMBL" id="JRES01001015">
    <property type="protein sequence ID" value="KNC26110.1"/>
    <property type="molecule type" value="Genomic_DNA"/>
</dbReference>
<organism evidence="1 2">
    <name type="scientific">Lucilia cuprina</name>
    <name type="common">Green bottle fly</name>
    <name type="synonym">Australian sheep blowfly</name>
    <dbReference type="NCBI Taxonomy" id="7375"/>
    <lineage>
        <taxon>Eukaryota</taxon>
        <taxon>Metazoa</taxon>
        <taxon>Ecdysozoa</taxon>
        <taxon>Arthropoda</taxon>
        <taxon>Hexapoda</taxon>
        <taxon>Insecta</taxon>
        <taxon>Pterygota</taxon>
        <taxon>Neoptera</taxon>
        <taxon>Endopterygota</taxon>
        <taxon>Diptera</taxon>
        <taxon>Brachycera</taxon>
        <taxon>Muscomorpha</taxon>
        <taxon>Oestroidea</taxon>
        <taxon>Calliphoridae</taxon>
        <taxon>Luciliinae</taxon>
        <taxon>Lucilia</taxon>
    </lineage>
</organism>
<accession>A0A0L0C1E8</accession>
<evidence type="ECO:0000313" key="2">
    <source>
        <dbReference type="Proteomes" id="UP000037069"/>
    </source>
</evidence>
<evidence type="ECO:0008006" key="3">
    <source>
        <dbReference type="Google" id="ProtNLM"/>
    </source>
</evidence>
<dbReference type="OrthoDB" id="8028076at2759"/>
<dbReference type="AlphaFoldDB" id="A0A0L0C1E8"/>
<dbReference type="Proteomes" id="UP000037069">
    <property type="component" value="Unassembled WGS sequence"/>
</dbReference>
<name>A0A0L0C1E8_LUCCU</name>